<evidence type="ECO:0000256" key="2">
    <source>
        <dbReference type="ARBA" id="ARBA00023015"/>
    </source>
</evidence>
<gene>
    <name evidence="6" type="ORF">RAG0_02696</name>
</gene>
<name>A0A1E1K298_9HELO</name>
<keyword evidence="6" id="KW-0131">Cell cycle</keyword>
<dbReference type="GO" id="GO:0030015">
    <property type="term" value="C:CCR4-NOT core complex"/>
    <property type="evidence" value="ECO:0007669"/>
    <property type="project" value="InterPro"/>
</dbReference>
<sequence length="530" mass="57264">MLTLVKAVGPQSLRGMPNGFQAQQQIVSNRSVSSRLPPSGKMAGNGGTTWGFGGLPMGSAGLANTRPSNAPMTSFAQTIGGSSQPATPLDLSEFPSLSNNQPQPSQSAWAAAGARPLGPSTNMRLQQQSGLSTQQQLNNQQQTQQQQEDLFSSSSQLPSSQGGFRFGSQNAVGQSSQSNPVDDFPPLNRNANGEIGQDRGSIPNVGFGPQSNSLGFGLANPPQSNRSNGLLNALSGSNRVIPGNRVASPGSISGLSVSRSPTDGNRHASGGLPESDTNSFSNAQFPQSTQHPQREETTVHSIMSRTDGPPQQEVARSQIVDSTMGSVQSNAGESNLEVQDPLPGMSEMDRWGLKGFSVMMNNFPDYAALVTGTDMANFGFDLNSNENISSQIYSLWENEPPQPAVPRFTLPECYTVGNVAALETKMSNFNDEALIFMFYSNPGDVQQLMAASELHNRNWRYHKKLQLWLTKDEMMVPQSMGNGTERGYYIFFDIKQWHRERREFTLIYDDLENPSLPSALPRALVSSHVG</sequence>
<evidence type="ECO:0000313" key="6">
    <source>
        <dbReference type="EMBL" id="CZS92228.1"/>
    </source>
</evidence>
<feature type="region of interest" description="Disordered" evidence="4">
    <location>
        <begin position="240"/>
        <end position="343"/>
    </location>
</feature>
<keyword evidence="2" id="KW-0805">Transcription regulation</keyword>
<dbReference type="Proteomes" id="UP000178912">
    <property type="component" value="Unassembled WGS sequence"/>
</dbReference>
<dbReference type="AlphaFoldDB" id="A0A1E1K298"/>
<dbReference type="Gene3D" id="2.30.30.1020">
    <property type="entry name" value="CCR4-NOT complex subunit 2/3/5, C-terminal domain"/>
    <property type="match status" value="1"/>
</dbReference>
<organism evidence="6 7">
    <name type="scientific">Rhynchosporium agropyri</name>
    <dbReference type="NCBI Taxonomy" id="914238"/>
    <lineage>
        <taxon>Eukaryota</taxon>
        <taxon>Fungi</taxon>
        <taxon>Dikarya</taxon>
        <taxon>Ascomycota</taxon>
        <taxon>Pezizomycotina</taxon>
        <taxon>Leotiomycetes</taxon>
        <taxon>Helotiales</taxon>
        <taxon>Ploettnerulaceae</taxon>
        <taxon>Rhynchosporium</taxon>
    </lineage>
</organism>
<evidence type="ECO:0000256" key="4">
    <source>
        <dbReference type="SAM" id="MobiDB-lite"/>
    </source>
</evidence>
<evidence type="ECO:0000259" key="5">
    <source>
        <dbReference type="Pfam" id="PF04153"/>
    </source>
</evidence>
<feature type="compositionally biased region" description="Low complexity" evidence="4">
    <location>
        <begin position="95"/>
        <end position="114"/>
    </location>
</feature>
<dbReference type="InterPro" id="IPR007282">
    <property type="entry name" value="NOT2/3/5_C"/>
</dbReference>
<protein>
    <submittedName>
        <fullName evidence="6">Related to cell division control protein CDC36</fullName>
    </submittedName>
</protein>
<reference evidence="7" key="1">
    <citation type="submission" date="2016-03" db="EMBL/GenBank/DDBJ databases">
        <authorList>
            <person name="Guldener U."/>
        </authorList>
    </citation>
    <scope>NUCLEOTIDE SEQUENCE [LARGE SCALE GENOMIC DNA]</scope>
    <source>
        <strain evidence="7">04CH-RAC-A.6.1</strain>
    </source>
</reference>
<dbReference type="PANTHER" id="PTHR23326">
    <property type="entry name" value="CCR4 NOT-RELATED"/>
    <property type="match status" value="1"/>
</dbReference>
<feature type="compositionally biased region" description="Polar residues" evidence="4">
    <location>
        <begin position="275"/>
        <end position="291"/>
    </location>
</feature>
<dbReference type="Pfam" id="PF04153">
    <property type="entry name" value="NOT2_3_5_C"/>
    <property type="match status" value="1"/>
</dbReference>
<feature type="compositionally biased region" description="Polar residues" evidence="4">
    <location>
        <begin position="65"/>
        <end position="86"/>
    </location>
</feature>
<comment type="similarity">
    <text evidence="1">Belongs to the CNOT2/3/5 family.</text>
</comment>
<feature type="region of interest" description="Disordered" evidence="4">
    <location>
        <begin position="61"/>
        <end position="208"/>
    </location>
</feature>
<evidence type="ECO:0000256" key="1">
    <source>
        <dbReference type="ARBA" id="ARBA00007682"/>
    </source>
</evidence>
<feature type="compositionally biased region" description="Low complexity" evidence="4">
    <location>
        <begin position="126"/>
        <end position="163"/>
    </location>
</feature>
<keyword evidence="3" id="KW-0804">Transcription</keyword>
<accession>A0A1E1K298</accession>
<dbReference type="GO" id="GO:0000289">
    <property type="term" value="P:nuclear-transcribed mRNA poly(A) tail shortening"/>
    <property type="evidence" value="ECO:0007669"/>
    <property type="project" value="UniProtKB-ARBA"/>
</dbReference>
<dbReference type="GO" id="GO:0006355">
    <property type="term" value="P:regulation of DNA-templated transcription"/>
    <property type="evidence" value="ECO:0007669"/>
    <property type="project" value="InterPro"/>
</dbReference>
<dbReference type="InterPro" id="IPR040168">
    <property type="entry name" value="Not2/3/5"/>
</dbReference>
<keyword evidence="6" id="KW-0132">Cell division</keyword>
<keyword evidence="7" id="KW-1185">Reference proteome</keyword>
<evidence type="ECO:0000313" key="7">
    <source>
        <dbReference type="Proteomes" id="UP000178912"/>
    </source>
</evidence>
<dbReference type="EMBL" id="FJUX01000011">
    <property type="protein sequence ID" value="CZS92228.1"/>
    <property type="molecule type" value="Genomic_DNA"/>
</dbReference>
<evidence type="ECO:0000256" key="3">
    <source>
        <dbReference type="ARBA" id="ARBA00023163"/>
    </source>
</evidence>
<feature type="compositionally biased region" description="Polar residues" evidence="4">
    <location>
        <begin position="250"/>
        <end position="263"/>
    </location>
</feature>
<feature type="compositionally biased region" description="Polar residues" evidence="4">
    <location>
        <begin position="167"/>
        <end position="180"/>
    </location>
</feature>
<feature type="compositionally biased region" description="Polar residues" evidence="4">
    <location>
        <begin position="319"/>
        <end position="337"/>
    </location>
</feature>
<feature type="domain" description="NOT2/NOT3/NOT5 C-terminal" evidence="5">
    <location>
        <begin position="390"/>
        <end position="511"/>
    </location>
</feature>
<dbReference type="FunFam" id="2.30.30.1020:FF:000007">
    <property type="entry name" value="Putative not2 family protein"/>
    <property type="match status" value="1"/>
</dbReference>
<proteinExistence type="inferred from homology"/>
<dbReference type="OrthoDB" id="258627at2759"/>
<dbReference type="GO" id="GO:0051301">
    <property type="term" value="P:cell division"/>
    <property type="evidence" value="ECO:0007669"/>
    <property type="project" value="UniProtKB-KW"/>
</dbReference>
<dbReference type="InterPro" id="IPR038635">
    <property type="entry name" value="CCR4-NOT_su2/3/5_C_sf"/>
</dbReference>